<reference evidence="1" key="1">
    <citation type="submission" date="2014-11" db="EMBL/GenBank/DDBJ databases">
        <authorList>
            <person name="Amaro Gonzalez C."/>
        </authorList>
    </citation>
    <scope>NUCLEOTIDE SEQUENCE</scope>
</reference>
<proteinExistence type="predicted"/>
<evidence type="ECO:0000313" key="1">
    <source>
        <dbReference type="EMBL" id="JAH08301.1"/>
    </source>
</evidence>
<name>A0A0E9PUL5_ANGAN</name>
<reference evidence="1" key="2">
    <citation type="journal article" date="2015" name="Fish Shellfish Immunol.">
        <title>Early steps in the European eel (Anguilla anguilla)-Vibrio vulnificus interaction in the gills: Role of the RtxA13 toxin.</title>
        <authorList>
            <person name="Callol A."/>
            <person name="Pajuelo D."/>
            <person name="Ebbesson L."/>
            <person name="Teles M."/>
            <person name="MacKenzie S."/>
            <person name="Amaro C."/>
        </authorList>
    </citation>
    <scope>NUCLEOTIDE SEQUENCE</scope>
</reference>
<dbReference type="EMBL" id="GBXM01100276">
    <property type="protein sequence ID" value="JAH08301.1"/>
    <property type="molecule type" value="Transcribed_RNA"/>
</dbReference>
<dbReference type="EMBL" id="GBXM01094720">
    <property type="protein sequence ID" value="JAH13857.1"/>
    <property type="molecule type" value="Transcribed_RNA"/>
</dbReference>
<dbReference type="AlphaFoldDB" id="A0A0E9PUL5"/>
<protein>
    <submittedName>
        <fullName evidence="1">Uncharacterized protein</fullName>
    </submittedName>
</protein>
<organism evidence="1">
    <name type="scientific">Anguilla anguilla</name>
    <name type="common">European freshwater eel</name>
    <name type="synonym">Muraena anguilla</name>
    <dbReference type="NCBI Taxonomy" id="7936"/>
    <lineage>
        <taxon>Eukaryota</taxon>
        <taxon>Metazoa</taxon>
        <taxon>Chordata</taxon>
        <taxon>Craniata</taxon>
        <taxon>Vertebrata</taxon>
        <taxon>Euteleostomi</taxon>
        <taxon>Actinopterygii</taxon>
        <taxon>Neopterygii</taxon>
        <taxon>Teleostei</taxon>
        <taxon>Anguilliformes</taxon>
        <taxon>Anguillidae</taxon>
        <taxon>Anguilla</taxon>
    </lineage>
</organism>
<sequence>MKLPSNLFTIQNTQINLKIIFNFKRNYNINSL</sequence>
<accession>A0A0E9PUL5</accession>